<sequence length="195" mass="22080">MFASLRCVQLSRNFKHRVVLPTCSQKRYFWEYVNMMFNKPDAERLKQLGPDRTCAEWVLRNGGAVVWSGGRRQTDYNSLPPEKAAVPKLVEIDGSGSSISHYGFSHLSGCTELKKIILHDNKYIDDRAMAGLEYGKSSLTHVQVSECPNVTDAGLKQLKVLDKLETLVLFKLLSVDNLDECKKFLKSHLSKCNIQ</sequence>
<name>A0ABQ7Q1B1_PLUXY</name>
<evidence type="ECO:0000313" key="1">
    <source>
        <dbReference type="EMBL" id="KAG7298951.1"/>
    </source>
</evidence>
<dbReference type="EMBL" id="JAHIBW010000023">
    <property type="protein sequence ID" value="KAG7298951.1"/>
    <property type="molecule type" value="Genomic_DNA"/>
</dbReference>
<evidence type="ECO:0008006" key="3">
    <source>
        <dbReference type="Google" id="ProtNLM"/>
    </source>
</evidence>
<dbReference type="SUPFAM" id="SSF52047">
    <property type="entry name" value="RNI-like"/>
    <property type="match status" value="1"/>
</dbReference>
<dbReference type="Gene3D" id="3.80.10.10">
    <property type="entry name" value="Ribonuclease Inhibitor"/>
    <property type="match status" value="1"/>
</dbReference>
<organism evidence="1 2">
    <name type="scientific">Plutella xylostella</name>
    <name type="common">Diamondback moth</name>
    <name type="synonym">Plutella maculipennis</name>
    <dbReference type="NCBI Taxonomy" id="51655"/>
    <lineage>
        <taxon>Eukaryota</taxon>
        <taxon>Metazoa</taxon>
        <taxon>Ecdysozoa</taxon>
        <taxon>Arthropoda</taxon>
        <taxon>Hexapoda</taxon>
        <taxon>Insecta</taxon>
        <taxon>Pterygota</taxon>
        <taxon>Neoptera</taxon>
        <taxon>Endopterygota</taxon>
        <taxon>Lepidoptera</taxon>
        <taxon>Glossata</taxon>
        <taxon>Ditrysia</taxon>
        <taxon>Yponomeutoidea</taxon>
        <taxon>Plutellidae</taxon>
        <taxon>Plutella</taxon>
    </lineage>
</organism>
<reference evidence="1 2" key="1">
    <citation type="submission" date="2021-06" db="EMBL/GenBank/DDBJ databases">
        <title>A haploid diamondback moth (Plutella xylostella L.) genome assembly resolves 31 chromosomes and identifies a diamide resistance mutation.</title>
        <authorList>
            <person name="Ward C.M."/>
            <person name="Perry K.D."/>
            <person name="Baker G."/>
            <person name="Powis K."/>
            <person name="Heckel D.G."/>
            <person name="Baxter S.W."/>
        </authorList>
    </citation>
    <scope>NUCLEOTIDE SEQUENCE [LARGE SCALE GENOMIC DNA]</scope>
    <source>
        <strain evidence="1 2">LV</strain>
        <tissue evidence="1">Single pupa</tissue>
    </source>
</reference>
<gene>
    <name evidence="1" type="ORF">JYU34_017417</name>
</gene>
<dbReference type="Proteomes" id="UP000823941">
    <property type="component" value="Chromosome 23"/>
</dbReference>
<proteinExistence type="predicted"/>
<comment type="caution">
    <text evidence="1">The sequence shown here is derived from an EMBL/GenBank/DDBJ whole genome shotgun (WGS) entry which is preliminary data.</text>
</comment>
<accession>A0ABQ7Q1B1</accession>
<keyword evidence="2" id="KW-1185">Reference proteome</keyword>
<dbReference type="InterPro" id="IPR032675">
    <property type="entry name" value="LRR_dom_sf"/>
</dbReference>
<evidence type="ECO:0000313" key="2">
    <source>
        <dbReference type="Proteomes" id="UP000823941"/>
    </source>
</evidence>
<protein>
    <recommendedName>
        <fullName evidence="3">Mitochondrial ATP synthase regulatory component factor B</fullName>
    </recommendedName>
</protein>